<evidence type="ECO:0000256" key="8">
    <source>
        <dbReference type="ARBA" id="ARBA00022679"/>
    </source>
</evidence>
<dbReference type="Gene3D" id="1.10.10.1600">
    <property type="entry name" value="Bacterial DNA polymerase III alpha subunit, thumb domain"/>
    <property type="match status" value="1"/>
</dbReference>
<dbReference type="RefSeq" id="WP_184241094.1">
    <property type="nucleotide sequence ID" value="NZ_JACHNA010000001.1"/>
</dbReference>
<keyword evidence="18" id="KW-1185">Reference proteome</keyword>
<comment type="catalytic activity">
    <reaction evidence="14">
        <text>DNA(n) + a 2'-deoxyribonucleoside 5'-triphosphate = DNA(n+1) + diphosphate</text>
        <dbReference type="Rhea" id="RHEA:22508"/>
        <dbReference type="Rhea" id="RHEA-COMP:17339"/>
        <dbReference type="Rhea" id="RHEA-COMP:17340"/>
        <dbReference type="ChEBI" id="CHEBI:33019"/>
        <dbReference type="ChEBI" id="CHEBI:61560"/>
        <dbReference type="ChEBI" id="CHEBI:173112"/>
        <dbReference type="EC" id="2.7.7.7"/>
    </reaction>
</comment>
<reference evidence="17 18" key="1">
    <citation type="submission" date="2020-08" db="EMBL/GenBank/DDBJ databases">
        <title>Sequencing the genomes of 1000 actinobacteria strains.</title>
        <authorList>
            <person name="Klenk H.-P."/>
        </authorList>
    </citation>
    <scope>NUCLEOTIDE SEQUENCE [LARGE SCALE GENOMIC DNA]</scope>
    <source>
        <strain evidence="17 18">DSM 23974</strain>
    </source>
</reference>
<dbReference type="Proteomes" id="UP000540191">
    <property type="component" value="Unassembled WGS sequence"/>
</dbReference>
<feature type="domain" description="Polymerase/histidinol phosphatase N-terminal" evidence="16">
    <location>
        <begin position="7"/>
        <end position="74"/>
    </location>
</feature>
<keyword evidence="11" id="KW-0227">DNA damage</keyword>
<evidence type="ECO:0000256" key="15">
    <source>
        <dbReference type="SAM" id="MobiDB-lite"/>
    </source>
</evidence>
<evidence type="ECO:0000256" key="11">
    <source>
        <dbReference type="ARBA" id="ARBA00022763"/>
    </source>
</evidence>
<comment type="similarity">
    <text evidence="2">Belongs to the DNA polymerase type-C family. DnaE2 subfamily.</text>
</comment>
<dbReference type="AlphaFoldDB" id="A0A7W7GN21"/>
<evidence type="ECO:0000256" key="5">
    <source>
        <dbReference type="ARBA" id="ARBA00017273"/>
    </source>
</evidence>
<dbReference type="CDD" id="cd07431">
    <property type="entry name" value="PHP_PolIIIA"/>
    <property type="match status" value="1"/>
</dbReference>
<dbReference type="GO" id="GO:0005737">
    <property type="term" value="C:cytoplasm"/>
    <property type="evidence" value="ECO:0007669"/>
    <property type="project" value="UniProtKB-SubCell"/>
</dbReference>
<evidence type="ECO:0000313" key="18">
    <source>
        <dbReference type="Proteomes" id="UP000540191"/>
    </source>
</evidence>
<dbReference type="InterPro" id="IPR011708">
    <property type="entry name" value="DNA_pol3_alpha_NTPase_dom"/>
</dbReference>
<dbReference type="InterPro" id="IPR004805">
    <property type="entry name" value="DnaE2/DnaE/PolC"/>
</dbReference>
<keyword evidence="13" id="KW-0234">DNA repair</keyword>
<dbReference type="GO" id="GO:0003676">
    <property type="term" value="F:nucleic acid binding"/>
    <property type="evidence" value="ECO:0007669"/>
    <property type="project" value="InterPro"/>
</dbReference>
<dbReference type="SMART" id="SM00481">
    <property type="entry name" value="POLIIIAc"/>
    <property type="match status" value="1"/>
</dbReference>
<dbReference type="EMBL" id="JACHNA010000001">
    <property type="protein sequence ID" value="MBB4735144.1"/>
    <property type="molecule type" value="Genomic_DNA"/>
</dbReference>
<dbReference type="GO" id="GO:0003887">
    <property type="term" value="F:DNA-directed DNA polymerase activity"/>
    <property type="evidence" value="ECO:0007669"/>
    <property type="project" value="UniProtKB-KW"/>
</dbReference>
<evidence type="ECO:0000256" key="2">
    <source>
        <dbReference type="ARBA" id="ARBA00007391"/>
    </source>
</evidence>
<protein>
    <recommendedName>
        <fullName evidence="6">DNA polymerase III subunit alpha</fullName>
        <ecNumber evidence="4">2.7.7.7</ecNumber>
    </recommendedName>
    <alternativeName>
        <fullName evidence="5">Error-prone DNA polymerase</fullName>
    </alternativeName>
</protein>
<dbReference type="Pfam" id="PF07733">
    <property type="entry name" value="DNA_pol3_alpha"/>
    <property type="match status" value="1"/>
</dbReference>
<organism evidence="17 18">
    <name type="scientific">Micrococcus cohnii</name>
    <dbReference type="NCBI Taxonomy" id="993416"/>
    <lineage>
        <taxon>Bacteria</taxon>
        <taxon>Bacillati</taxon>
        <taxon>Actinomycetota</taxon>
        <taxon>Actinomycetes</taxon>
        <taxon>Micrococcales</taxon>
        <taxon>Micrococcaceae</taxon>
        <taxon>Micrococcus</taxon>
    </lineage>
</organism>
<dbReference type="PANTHER" id="PTHR32294">
    <property type="entry name" value="DNA POLYMERASE III SUBUNIT ALPHA"/>
    <property type="match status" value="1"/>
</dbReference>
<dbReference type="Pfam" id="PF02811">
    <property type="entry name" value="PHP"/>
    <property type="match status" value="1"/>
</dbReference>
<evidence type="ECO:0000256" key="1">
    <source>
        <dbReference type="ARBA" id="ARBA00004496"/>
    </source>
</evidence>
<dbReference type="Gene3D" id="3.20.20.140">
    <property type="entry name" value="Metal-dependent hydrolases"/>
    <property type="match status" value="1"/>
</dbReference>
<evidence type="ECO:0000256" key="7">
    <source>
        <dbReference type="ARBA" id="ARBA00022490"/>
    </source>
</evidence>
<dbReference type="InterPro" id="IPR003141">
    <property type="entry name" value="Pol/His_phosphatase_N"/>
</dbReference>
<evidence type="ECO:0000256" key="6">
    <source>
        <dbReference type="ARBA" id="ARBA00019114"/>
    </source>
</evidence>
<dbReference type="CDD" id="cd04485">
    <property type="entry name" value="DnaE_OBF"/>
    <property type="match status" value="1"/>
</dbReference>
<dbReference type="InterPro" id="IPR029460">
    <property type="entry name" value="DNAPol_HHH"/>
</dbReference>
<evidence type="ECO:0000259" key="16">
    <source>
        <dbReference type="SMART" id="SM00481"/>
    </source>
</evidence>
<dbReference type="GO" id="GO:0006260">
    <property type="term" value="P:DNA replication"/>
    <property type="evidence" value="ECO:0007669"/>
    <property type="project" value="UniProtKB-KW"/>
</dbReference>
<sequence>MSAPGFVHLQVASAFSAHYGVSWPAELAAAAAADGQPMLACTDRDGLYGMAKHVSACLEHGIAPIVGVDLAVREADGVGAGRVVVLARGHSHGSGYAALCRLVSDAHTAGAGGAAPAVTLAGLARAAAPPVPHAADPSCPPSPELFVLLGPDSDVGELLARRRYGPALAQLRRWKAALPAGSLRVNIVSHLSAPGERLNTGHAVKALRASRDARVPAVLTNAVRYASEDGAATADVLDAARALSRLDDLVHPQPTGQGWLKTGAQMHHLAREIADAADDVAAGLLESTHALAEACALDPAADLGWGRPTVPEACVLGISAHPGRELRERVLAGLAERYPRLCTSTGFVTARPGRELEERMEHELRIIERLGFAGYFLTVAEAVSLIESLGVRVAARGSGASSLVNHALRISAVDPMAHGLIMERFLSERRSTLPDIDIDVESARRHEVYRALFDRFGGERTALMSMQNAYRARGAVRDAGLALGLPEAEIDDIATQLWRFSASRFRDALDTMPELRGLARRLEEDRRAGSHRLDLLVDLTERLDRLPRHISMHPCGVILSDAALLRRTPVQPSGMGLPMSQFDKHDMDPMGLLKLDVLGVRMQSAIAYTLQEVERTTGEHIDLEQVPLDDPDTYAMIRTTHTLGCFQIESPGQRELIGKLAPERFEDLIVDISLFRPGPMQSDMVRPFLEQRHGWAAAHYPHPRLRPVLAETHGVTVFHEQVLRTLDTMTGCGLARADEMRRRIGSDAEPEVEAFFRSAAQENGYAPETVDEVWTTLHAFGSFGFCKAHGAAFAVPTYHSAWLKTHHPAAFMAAILEHDPGMYPARLMVAEARRMGIPVLPVDVNRSGLATRIEWVPEHPEAGPGRWGIRLPLRIVTGLSEAEAERLAAGAPYAALADVRDRARLTARNLERLARLGALDCLLPAGGASRTDLVHHLELQHSATRADGAGGVRRHRGGRPRQVDGQLALALPDVELTRIAPLFPSPSPRESVRTELELTALDVTAHLMDSRAPYLDALGVTRAKDLLSRRSRSRVLVAGVRVATQTPPMRSGRRVVFLSVDDGTGCVDVAFFTEAQHDSGELLFSSRLLLIEGTVRRTGDRAVSVQAVRAWDLQRPETLPDPDYLEGTREAWRTWLEADRAAAGARRRGETRPSQPEIPHHSTQSWPVKVGPGPGPGERLS</sequence>
<dbReference type="InterPro" id="IPR004365">
    <property type="entry name" value="NA-bd_OB_tRNA"/>
</dbReference>
<dbReference type="InterPro" id="IPR040982">
    <property type="entry name" value="DNA_pol3_finger"/>
</dbReference>
<evidence type="ECO:0000256" key="3">
    <source>
        <dbReference type="ARBA" id="ARBA00009496"/>
    </source>
</evidence>
<evidence type="ECO:0000256" key="13">
    <source>
        <dbReference type="ARBA" id="ARBA00023204"/>
    </source>
</evidence>
<evidence type="ECO:0000256" key="10">
    <source>
        <dbReference type="ARBA" id="ARBA00022705"/>
    </source>
</evidence>
<dbReference type="GO" id="GO:0006281">
    <property type="term" value="P:DNA repair"/>
    <property type="evidence" value="ECO:0007669"/>
    <property type="project" value="UniProtKB-KW"/>
</dbReference>
<evidence type="ECO:0000313" key="17">
    <source>
        <dbReference type="EMBL" id="MBB4735144.1"/>
    </source>
</evidence>
<feature type="region of interest" description="Disordered" evidence="15">
    <location>
        <begin position="1142"/>
        <end position="1181"/>
    </location>
</feature>
<dbReference type="Gene3D" id="1.10.150.870">
    <property type="match status" value="1"/>
</dbReference>
<name>A0A7W7GN21_9MICC</name>
<keyword evidence="7" id="KW-0963">Cytoplasm</keyword>
<comment type="subcellular location">
    <subcellularLocation>
        <location evidence="1">Cytoplasm</location>
    </subcellularLocation>
</comment>
<dbReference type="InterPro" id="IPR004013">
    <property type="entry name" value="PHP_dom"/>
</dbReference>
<keyword evidence="12" id="KW-0239">DNA-directed DNA polymerase</keyword>
<comment type="similarity">
    <text evidence="3">Belongs to the DNA polymerase type-C family. DnaE subfamily.</text>
</comment>
<evidence type="ECO:0000256" key="9">
    <source>
        <dbReference type="ARBA" id="ARBA00022695"/>
    </source>
</evidence>
<dbReference type="InterPro" id="IPR041931">
    <property type="entry name" value="DNA_pol3_alpha_thumb_dom"/>
</dbReference>
<accession>A0A7W7GN21</accession>
<evidence type="ECO:0000256" key="14">
    <source>
        <dbReference type="ARBA" id="ARBA00049244"/>
    </source>
</evidence>
<dbReference type="PANTHER" id="PTHR32294:SF4">
    <property type="entry name" value="ERROR-PRONE DNA POLYMERASE"/>
    <property type="match status" value="1"/>
</dbReference>
<dbReference type="NCBIfam" id="TIGR00594">
    <property type="entry name" value="polc"/>
    <property type="match status" value="1"/>
</dbReference>
<proteinExistence type="inferred from homology"/>
<comment type="caution">
    <text evidence="17">The sequence shown here is derived from an EMBL/GenBank/DDBJ whole genome shotgun (WGS) entry which is preliminary data.</text>
</comment>
<keyword evidence="9 17" id="KW-0548">Nucleotidyltransferase</keyword>
<dbReference type="Pfam" id="PF01336">
    <property type="entry name" value="tRNA_anti-codon"/>
    <property type="match status" value="1"/>
</dbReference>
<evidence type="ECO:0000256" key="12">
    <source>
        <dbReference type="ARBA" id="ARBA00022932"/>
    </source>
</evidence>
<keyword evidence="8 17" id="KW-0808">Transferase</keyword>
<dbReference type="Pfam" id="PF17657">
    <property type="entry name" value="DNA_pol3_finger"/>
    <property type="match status" value="1"/>
</dbReference>
<dbReference type="GO" id="GO:0008408">
    <property type="term" value="F:3'-5' exonuclease activity"/>
    <property type="evidence" value="ECO:0007669"/>
    <property type="project" value="InterPro"/>
</dbReference>
<evidence type="ECO:0000256" key="4">
    <source>
        <dbReference type="ARBA" id="ARBA00012417"/>
    </source>
</evidence>
<gene>
    <name evidence="17" type="ORF">HDA30_000652</name>
</gene>
<dbReference type="Pfam" id="PF14579">
    <property type="entry name" value="HHH_6"/>
    <property type="match status" value="1"/>
</dbReference>
<dbReference type="EC" id="2.7.7.7" evidence="4"/>
<keyword evidence="10" id="KW-0235">DNA replication</keyword>